<reference evidence="2" key="1">
    <citation type="submission" date="2020-10" db="EMBL/GenBank/DDBJ databases">
        <authorList>
            <person name="Castelo-Branco R."/>
            <person name="Eusebio N."/>
            <person name="Adriana R."/>
            <person name="Vieira A."/>
            <person name="Brugerolle De Fraissinette N."/>
            <person name="Rezende De Castro R."/>
            <person name="Schneider M.P."/>
            <person name="Vasconcelos V."/>
            <person name="Leao P.N."/>
        </authorList>
    </citation>
    <scope>NUCLEOTIDE SEQUENCE</scope>
    <source>
        <strain evidence="2">LEGE 07157</strain>
    </source>
</reference>
<dbReference type="Proteomes" id="UP000654482">
    <property type="component" value="Unassembled WGS sequence"/>
</dbReference>
<organism evidence="2 3">
    <name type="scientific">Lusitaniella coriacea LEGE 07157</name>
    <dbReference type="NCBI Taxonomy" id="945747"/>
    <lineage>
        <taxon>Bacteria</taxon>
        <taxon>Bacillati</taxon>
        <taxon>Cyanobacteriota</taxon>
        <taxon>Cyanophyceae</taxon>
        <taxon>Spirulinales</taxon>
        <taxon>Lusitaniellaceae</taxon>
        <taxon>Lusitaniella</taxon>
    </lineage>
</organism>
<dbReference type="RefSeq" id="WP_194031027.1">
    <property type="nucleotide sequence ID" value="NZ_JADEWZ010000034.1"/>
</dbReference>
<feature type="domain" description="Abortive phage infection protein C-terminal" evidence="1">
    <location>
        <begin position="272"/>
        <end position="537"/>
    </location>
</feature>
<dbReference type="EMBL" id="JADEWZ010000034">
    <property type="protein sequence ID" value="MBE9117937.1"/>
    <property type="molecule type" value="Genomic_DNA"/>
</dbReference>
<dbReference type="InterPro" id="IPR018891">
    <property type="entry name" value="AIPR_C"/>
</dbReference>
<dbReference type="AlphaFoldDB" id="A0A8J7DYL0"/>
<comment type="caution">
    <text evidence="2">The sequence shown here is derived from an EMBL/GenBank/DDBJ whole genome shotgun (WGS) entry which is preliminary data.</text>
</comment>
<evidence type="ECO:0000313" key="2">
    <source>
        <dbReference type="EMBL" id="MBE9117937.1"/>
    </source>
</evidence>
<keyword evidence="3" id="KW-1185">Reference proteome</keyword>
<name>A0A8J7DYL0_9CYAN</name>
<dbReference type="Pfam" id="PF10592">
    <property type="entry name" value="AIPR"/>
    <property type="match status" value="1"/>
</dbReference>
<proteinExistence type="predicted"/>
<protein>
    <submittedName>
        <fullName evidence="2">AIPR family protein</fullName>
    </submittedName>
</protein>
<sequence length="602" mass="70409">MKKPSLDRITTDFIRKFLDAYEIEQESISKDFEKFSSYCAIKQHYSSHFESEDIDNISVGETSDTGIDAVGIIIDNKLVDSVEDIDLLIDGKENVQILFIFVQSTISHQFKSTKFRDFTIGVKEFFYDYAFPQKTKTKQRSKKVDSKAHIACKLLDKTSVMSERPKCDLYYFMGNDVESKLGINKNLINSEKEDLINFNLFNEVNIKVHGTSYLHTLYRQTLAKPKVQIYFPHKVSLPEIKDVTQSYIGRICFSEYKKLILDEKTGNIRNVFEDNVRHFNEKYSINKEIKKTIEKDNIEKFVLLNNGITIVVKKLSTSADYFTLEDYQIVNGCQTSHILYQCRNNPRIHDLWITLKIIHTENQGIANDITTATNSQTEVSFEALNSLLKFHRDLEDYYLSSSYKIGKDEINLYYARQEGKYDKDANVPYKSRIISMKDQVKSFAAMFMNIPHESYGFYGQRLKARRIDEGMFKDDHFFEPYYTSSVAHYELYKYIKNKSNNANSYNIARFHILMILKYLILGDNIPKANHESIKAACDLIIGVVQKKRIFKKYVIECIDVIKQAKKEPEFQNRQENQIFKVESFVEKIKEIALERKRQETNI</sequence>
<gene>
    <name evidence="2" type="ORF">IQ249_18730</name>
</gene>
<evidence type="ECO:0000313" key="3">
    <source>
        <dbReference type="Proteomes" id="UP000654482"/>
    </source>
</evidence>
<evidence type="ECO:0000259" key="1">
    <source>
        <dbReference type="Pfam" id="PF10592"/>
    </source>
</evidence>
<accession>A0A8J7DYL0</accession>